<comment type="caution">
    <text evidence="6">The sequence shown here is derived from an EMBL/GenBank/DDBJ whole genome shotgun (WGS) entry which is preliminary data.</text>
</comment>
<dbReference type="InterPro" id="IPR051453">
    <property type="entry name" value="MBL_Glyoxalase_II"/>
</dbReference>
<dbReference type="PANTHER" id="PTHR46233">
    <property type="entry name" value="HYDROXYACYLGLUTATHIONE HYDROLASE GLOC"/>
    <property type="match status" value="1"/>
</dbReference>
<dbReference type="CDD" id="cd06262">
    <property type="entry name" value="metallo-hydrolase-like_MBL-fold"/>
    <property type="match status" value="1"/>
</dbReference>
<keyword evidence="7" id="KW-1185">Reference proteome</keyword>
<evidence type="ECO:0000256" key="4">
    <source>
        <dbReference type="ARBA" id="ARBA00022833"/>
    </source>
</evidence>
<dbReference type="SMART" id="SM00849">
    <property type="entry name" value="Lactamase_B"/>
    <property type="match status" value="1"/>
</dbReference>
<comment type="cofactor">
    <cofactor evidence="1">
        <name>Zn(2+)</name>
        <dbReference type="ChEBI" id="CHEBI:29105"/>
    </cofactor>
</comment>
<evidence type="ECO:0000256" key="2">
    <source>
        <dbReference type="ARBA" id="ARBA00022723"/>
    </source>
</evidence>
<dbReference type="Pfam" id="PF00753">
    <property type="entry name" value="Lactamase_B"/>
    <property type="match status" value="1"/>
</dbReference>
<dbReference type="SUPFAM" id="SSF56281">
    <property type="entry name" value="Metallo-hydrolase/oxidoreductase"/>
    <property type="match status" value="1"/>
</dbReference>
<sequence length="213" mass="23682">MIITPLSVGAFQTNCYIVQDDNSTFLIDAPAPGEVIINKLKQNKLIPDLLILTHGHFDHVLGIKELKKEFPNLKIAISAQDSKYLSDDGERITRDIAFFNEDLFYNKMVSYLPVDKADIILKEGDVIKGLTVIETPGHTPGSICLLSDSERVLFSGDTLFQSSIGRTDFYNSNYSDMVSSLNKLKSLDDDIIVLPGHGPSTKIGFEKKNNPYL</sequence>
<evidence type="ECO:0000259" key="5">
    <source>
        <dbReference type="SMART" id="SM00849"/>
    </source>
</evidence>
<name>A0A7X2PB75_9SPIO</name>
<dbReference type="EMBL" id="VUNN01000003">
    <property type="protein sequence ID" value="MSU05711.1"/>
    <property type="molecule type" value="Genomic_DNA"/>
</dbReference>
<dbReference type="GO" id="GO:0016787">
    <property type="term" value="F:hydrolase activity"/>
    <property type="evidence" value="ECO:0007669"/>
    <property type="project" value="UniProtKB-KW"/>
</dbReference>
<accession>A0A7X2PB75</accession>
<dbReference type="AlphaFoldDB" id="A0A7X2PB75"/>
<dbReference type="InterPro" id="IPR001279">
    <property type="entry name" value="Metallo-B-lactamas"/>
</dbReference>
<evidence type="ECO:0000313" key="7">
    <source>
        <dbReference type="Proteomes" id="UP000460549"/>
    </source>
</evidence>
<keyword evidence="3 6" id="KW-0378">Hydrolase</keyword>
<dbReference type="InterPro" id="IPR036866">
    <property type="entry name" value="RibonucZ/Hydroxyglut_hydro"/>
</dbReference>
<keyword evidence="2" id="KW-0479">Metal-binding</keyword>
<evidence type="ECO:0000256" key="1">
    <source>
        <dbReference type="ARBA" id="ARBA00001947"/>
    </source>
</evidence>
<dbReference type="Gene3D" id="3.60.15.10">
    <property type="entry name" value="Ribonuclease Z/Hydroxyacylglutathione hydrolase-like"/>
    <property type="match status" value="1"/>
</dbReference>
<organism evidence="6 7">
    <name type="scientific">Bullifex porci</name>
    <dbReference type="NCBI Taxonomy" id="2606638"/>
    <lineage>
        <taxon>Bacteria</taxon>
        <taxon>Pseudomonadati</taxon>
        <taxon>Spirochaetota</taxon>
        <taxon>Spirochaetia</taxon>
        <taxon>Spirochaetales</taxon>
        <taxon>Spirochaetaceae</taxon>
        <taxon>Bullifex</taxon>
    </lineage>
</organism>
<keyword evidence="4" id="KW-0862">Zinc</keyword>
<dbReference type="RefSeq" id="WP_154424609.1">
    <property type="nucleotide sequence ID" value="NZ_VUNN01000003.1"/>
</dbReference>
<proteinExistence type="predicted"/>
<gene>
    <name evidence="6" type="ORF">FYJ80_02815</name>
</gene>
<dbReference type="GO" id="GO:0046872">
    <property type="term" value="F:metal ion binding"/>
    <property type="evidence" value="ECO:0007669"/>
    <property type="project" value="UniProtKB-KW"/>
</dbReference>
<reference evidence="6 7" key="1">
    <citation type="submission" date="2019-08" db="EMBL/GenBank/DDBJ databases">
        <title>In-depth cultivation of the pig gut microbiome towards novel bacterial diversity and tailored functional studies.</title>
        <authorList>
            <person name="Wylensek D."/>
            <person name="Hitch T.C.A."/>
            <person name="Clavel T."/>
        </authorList>
    </citation>
    <scope>NUCLEOTIDE SEQUENCE [LARGE SCALE GENOMIC DNA]</scope>
    <source>
        <strain evidence="6 7">NM-380-WT-3C1</strain>
    </source>
</reference>
<dbReference type="PANTHER" id="PTHR46233:SF3">
    <property type="entry name" value="HYDROXYACYLGLUTATHIONE HYDROLASE GLOC"/>
    <property type="match status" value="1"/>
</dbReference>
<evidence type="ECO:0000256" key="3">
    <source>
        <dbReference type="ARBA" id="ARBA00022801"/>
    </source>
</evidence>
<feature type="domain" description="Metallo-beta-lactamase" evidence="5">
    <location>
        <begin position="12"/>
        <end position="197"/>
    </location>
</feature>
<dbReference type="Proteomes" id="UP000460549">
    <property type="component" value="Unassembled WGS sequence"/>
</dbReference>
<evidence type="ECO:0000313" key="6">
    <source>
        <dbReference type="EMBL" id="MSU05711.1"/>
    </source>
</evidence>
<protein>
    <submittedName>
        <fullName evidence="6">MBL fold metallo-hydrolase</fullName>
    </submittedName>
</protein>